<evidence type="ECO:0000256" key="9">
    <source>
        <dbReference type="ARBA" id="ARBA00023175"/>
    </source>
</evidence>
<sequence length="1532" mass="171572">MSSAADKYCNIILNFSAQTSANQTQDIIDSKLDKRRKGVLGPPLGKTCLIFVDARVDDLNMPAKEEYGAQPPIEILRQWMDHAGWYNREENTFRQLVDIQFLAAMGPPGGGRTQITQRYVRHFNVLNFVPFNASSLRRVFSTILDWTFTRGFNSSVASLSGATVDATIAIYQTIAKELLPTPTKSHYLFNLRDLSKVIQGLSQTDSSVLTDKEGLVRLWSHESLRVFHDRLVNDSDRKWFFDELAKQVHAHFQLDFERTVLANNFPIMFGSYLDHTVLPEKRLYKEVPSEEPLHAAMKYFLTEYNNNTTKRMSLVLFLNAMEHVSRIARIINQPYGNALLMGVGGSGRKSLTTLAVSISDFEFAQIEISRSYGRNEWAEDLKRVFIKAGAEDGGGKPTVFVFDDSQIVYESFLEDVNLILNTGEVPNLFSSEDLAGVNDQIGKAANAAGVNTGNTSEMYKYFISRCRTNLHVVICLSPIGEAFRRRLRMFPALVNCTTIDFFTPWPKDALRSVAHHFLGAEDMDDKVRDGVVDVCVDMQERVSSMSERYLAEMGRYFYVTPTSYLELINTFRKLLAVQRSQVAEMKLRYDNGLEKILSTESQVDGMQQELVALQPKLKQATIDTDALLEKIAVDREEANKVEEVVNMEREACNKQKAEAEAIAASCQKDLDQALPALEAATSALKSLKPSDITEIKAMKKPPDAVKLVLEAVCLMMNVKPEKIKDPAGGMKKIDDYWGPAQKHLLGDTKFLSHLMEYDKDNMNPAMVERVVEYTKKDQFQVDVVKKASIAAAGLCRWVGAMMLYDKVAKEVGPKRKALKEAEMSLKGAQDALAEKESALKEVQDKVALLQTQLDAANAKKVELQTQVTDCATKLDRAEQLIKGLGGEKARWSELSHQLEARFTNVTGDILLSSGVIAYLGAFVTSYRQDAIGQWKALLERVEIPCTDGFTLRSTLGDEVQIRNYVINKLPNDGFSIENACMLERSNRWPLMIDPQGQANKWVKKTYGGNGSGSGSAADKGGLRVVKLNQSTFARTIENAIPFGTPVLIENVGETLDPVLEPLLLKQIITAGGSKSIKFGDSTLEYDDAFKLFITTKMPNPHYAPELCVKVNLLNFVATAEGLEDQMLGLAVACEESELEAQRERLVMEDAEMKRSLKDIEDKILHLLREAKGNILDDEQLINTLKESKISSTKIEEKLKDAARTSEIIARTRKGYQSLAYHASQLFFAVAALAQIDPMYQYSMEWYQALFVDAIQRAEAGATLEERLANLRDTFTYLLYLAVCRSLFAKDKLLFSFLLVIKILTGQQKLDEAHVRYFLAGNISLERERKCPETEGCWLTDKIWGDVLGLAKLPGFETFVDRFVDDLPRWRAVYESKTPMDEIRVLIGDRQLPSTFDPAAVVEVATTIDHSDARSSSHGKGVPDDDVAAAEREDVCSPFQRLIVLRVIRPDAVVPEVQNFVASEMGKRFIEVPQFDLEACFSDSRCHTPLLFVLTPGADPMSALYKLAEEKGFVGKKLHAISQSARHKTRVSA</sequence>
<evidence type="ECO:0008006" key="19">
    <source>
        <dbReference type="Google" id="ProtNLM"/>
    </source>
</evidence>
<dbReference type="FunFam" id="3.40.50.300:FF:002141">
    <property type="entry name" value="Dynein heavy chain"/>
    <property type="match status" value="1"/>
</dbReference>
<dbReference type="Pfam" id="PF17857">
    <property type="entry name" value="AAA_lid_1"/>
    <property type="match status" value="1"/>
</dbReference>
<evidence type="ECO:0000259" key="14">
    <source>
        <dbReference type="Pfam" id="PF12780"/>
    </source>
</evidence>
<keyword evidence="3" id="KW-0493">Microtubule</keyword>
<comment type="caution">
    <text evidence="17">The sequence shown here is derived from an EMBL/GenBank/DDBJ whole genome shotgun (WGS) entry which is preliminary data.</text>
</comment>
<evidence type="ECO:0000256" key="1">
    <source>
        <dbReference type="ARBA" id="ARBA00004430"/>
    </source>
</evidence>
<evidence type="ECO:0000256" key="4">
    <source>
        <dbReference type="ARBA" id="ARBA00022741"/>
    </source>
</evidence>
<feature type="domain" description="Dynein heavy chain 3 AAA+ lid" evidence="16">
    <location>
        <begin position="164"/>
        <end position="258"/>
    </location>
</feature>
<dbReference type="PANTHER" id="PTHR22878">
    <property type="entry name" value="DYNEIN HEAVY CHAIN 6, AXONEMAL-LIKE-RELATED"/>
    <property type="match status" value="1"/>
</dbReference>
<protein>
    <recommendedName>
        <fullName evidence="19">Dynein heavy chain</fullName>
    </recommendedName>
</protein>
<dbReference type="GO" id="GO:0005874">
    <property type="term" value="C:microtubule"/>
    <property type="evidence" value="ECO:0007669"/>
    <property type="project" value="UniProtKB-KW"/>
</dbReference>
<dbReference type="GO" id="GO:0007018">
    <property type="term" value="P:microtubule-based movement"/>
    <property type="evidence" value="ECO:0007669"/>
    <property type="project" value="InterPro"/>
</dbReference>
<dbReference type="FunFam" id="1.10.8.1220:FF:000001">
    <property type="entry name" value="Dynein axonemal heavy chain 5"/>
    <property type="match status" value="1"/>
</dbReference>
<evidence type="ECO:0000256" key="8">
    <source>
        <dbReference type="ARBA" id="ARBA00023069"/>
    </source>
</evidence>
<dbReference type="InterPro" id="IPR024317">
    <property type="entry name" value="Dynein_heavy_chain_D4_dom"/>
</dbReference>
<dbReference type="EMBL" id="JAQMWT010000314">
    <property type="protein sequence ID" value="KAJ8605523.1"/>
    <property type="molecule type" value="Genomic_DNA"/>
</dbReference>
<dbReference type="Pfam" id="PF12780">
    <property type="entry name" value="AAA_8"/>
    <property type="match status" value="1"/>
</dbReference>
<gene>
    <name evidence="17" type="ORF">CTAYLR_000063</name>
</gene>
<evidence type="ECO:0000259" key="15">
    <source>
        <dbReference type="Pfam" id="PF12781"/>
    </source>
</evidence>
<dbReference type="GO" id="GO:0030286">
    <property type="term" value="C:dynein complex"/>
    <property type="evidence" value="ECO:0007669"/>
    <property type="project" value="UniProtKB-KW"/>
</dbReference>
<evidence type="ECO:0000256" key="10">
    <source>
        <dbReference type="ARBA" id="ARBA00023212"/>
    </source>
</evidence>
<reference evidence="17" key="1">
    <citation type="submission" date="2023-01" db="EMBL/GenBank/DDBJ databases">
        <title>Metagenome sequencing of chrysophaentin producing Chrysophaeum taylorii.</title>
        <authorList>
            <person name="Davison J."/>
            <person name="Bewley C."/>
        </authorList>
    </citation>
    <scope>NUCLEOTIDE SEQUENCE</scope>
    <source>
        <strain evidence="17">NIES-1699</strain>
    </source>
</reference>
<evidence type="ECO:0000313" key="17">
    <source>
        <dbReference type="EMBL" id="KAJ8605523.1"/>
    </source>
</evidence>
<feature type="coiled-coil region" evidence="12">
    <location>
        <begin position="818"/>
        <end position="866"/>
    </location>
</feature>
<evidence type="ECO:0000256" key="2">
    <source>
        <dbReference type="ARBA" id="ARBA00022490"/>
    </source>
</evidence>
<keyword evidence="11" id="KW-0966">Cell projection</keyword>
<accession>A0AAD7UID3</accession>
<dbReference type="Proteomes" id="UP001230188">
    <property type="component" value="Unassembled WGS sequence"/>
</dbReference>
<feature type="domain" description="Dynein heavy chain ATP-binding dynein motor region" evidence="15">
    <location>
        <begin position="963"/>
        <end position="1194"/>
    </location>
</feature>
<keyword evidence="8" id="KW-0969">Cilium</keyword>
<keyword evidence="9" id="KW-0505">Motor protein</keyword>
<dbReference type="InterPro" id="IPR027417">
    <property type="entry name" value="P-loop_NTPase"/>
</dbReference>
<dbReference type="GO" id="GO:0051959">
    <property type="term" value="F:dynein light intermediate chain binding"/>
    <property type="evidence" value="ECO:0007669"/>
    <property type="project" value="InterPro"/>
</dbReference>
<dbReference type="GO" id="GO:0005524">
    <property type="term" value="F:ATP binding"/>
    <property type="evidence" value="ECO:0007669"/>
    <property type="project" value="UniProtKB-KW"/>
</dbReference>
<dbReference type="GO" id="GO:0005930">
    <property type="term" value="C:axoneme"/>
    <property type="evidence" value="ECO:0007669"/>
    <property type="project" value="UniProtKB-SubCell"/>
</dbReference>
<evidence type="ECO:0000259" key="16">
    <source>
        <dbReference type="Pfam" id="PF17857"/>
    </source>
</evidence>
<dbReference type="FunFam" id="3.40.50.300:FF:001145">
    <property type="entry name" value="Putative dynein heavy chain"/>
    <property type="match status" value="1"/>
</dbReference>
<feature type="domain" description="Dynein heavy chain coiled coil stalk" evidence="13">
    <location>
        <begin position="588"/>
        <end position="932"/>
    </location>
</feature>
<proteinExistence type="predicted"/>
<keyword evidence="10" id="KW-0206">Cytoskeleton</keyword>
<comment type="subcellular location">
    <subcellularLocation>
        <location evidence="1">Cytoplasm</location>
        <location evidence="1">Cytoskeleton</location>
        <location evidence="1">Cilium axoneme</location>
    </subcellularLocation>
</comment>
<dbReference type="Pfam" id="PF12781">
    <property type="entry name" value="AAA_9"/>
    <property type="match status" value="1"/>
</dbReference>
<evidence type="ECO:0000256" key="5">
    <source>
        <dbReference type="ARBA" id="ARBA00022840"/>
    </source>
</evidence>
<keyword evidence="5" id="KW-0067">ATP-binding</keyword>
<keyword evidence="2" id="KW-0963">Cytoplasm</keyword>
<evidence type="ECO:0000259" key="13">
    <source>
        <dbReference type="Pfam" id="PF12777"/>
    </source>
</evidence>
<keyword evidence="4" id="KW-0547">Nucleotide-binding</keyword>
<evidence type="ECO:0000256" key="3">
    <source>
        <dbReference type="ARBA" id="ARBA00022701"/>
    </source>
</evidence>
<evidence type="ECO:0000256" key="11">
    <source>
        <dbReference type="ARBA" id="ARBA00023273"/>
    </source>
</evidence>
<dbReference type="Pfam" id="PF12777">
    <property type="entry name" value="MT"/>
    <property type="match status" value="1"/>
</dbReference>
<keyword evidence="18" id="KW-1185">Reference proteome</keyword>
<evidence type="ECO:0000313" key="18">
    <source>
        <dbReference type="Proteomes" id="UP001230188"/>
    </source>
</evidence>
<evidence type="ECO:0000256" key="6">
    <source>
        <dbReference type="ARBA" id="ARBA00023017"/>
    </source>
</evidence>
<dbReference type="FunFam" id="1.20.920.20:FF:000006">
    <property type="entry name" value="Dynein, axonemal, heavy chain 6"/>
    <property type="match status" value="1"/>
</dbReference>
<dbReference type="InterPro" id="IPR041589">
    <property type="entry name" value="DNAH3_AAA_lid_1"/>
</dbReference>
<dbReference type="Gene3D" id="1.10.8.1220">
    <property type="match status" value="1"/>
</dbReference>
<dbReference type="SUPFAM" id="SSF52540">
    <property type="entry name" value="P-loop containing nucleoside triphosphate hydrolases"/>
    <property type="match status" value="2"/>
</dbReference>
<name>A0AAD7UID3_9STRA</name>
<dbReference type="InterPro" id="IPR024743">
    <property type="entry name" value="Dynein_HC_stalk"/>
</dbReference>
<dbReference type="InterPro" id="IPR035706">
    <property type="entry name" value="AAA_9"/>
</dbReference>
<evidence type="ECO:0000256" key="12">
    <source>
        <dbReference type="SAM" id="Coils"/>
    </source>
</evidence>
<dbReference type="Gene3D" id="1.20.920.30">
    <property type="match status" value="1"/>
</dbReference>
<dbReference type="Gene3D" id="3.40.50.300">
    <property type="entry name" value="P-loop containing nucleotide triphosphate hydrolases"/>
    <property type="match status" value="3"/>
</dbReference>
<dbReference type="Pfam" id="PF12775">
    <property type="entry name" value="AAA_7"/>
    <property type="match status" value="1"/>
</dbReference>
<organism evidence="17 18">
    <name type="scientific">Chrysophaeum taylorii</name>
    <dbReference type="NCBI Taxonomy" id="2483200"/>
    <lineage>
        <taxon>Eukaryota</taxon>
        <taxon>Sar</taxon>
        <taxon>Stramenopiles</taxon>
        <taxon>Ochrophyta</taxon>
        <taxon>Pelagophyceae</taxon>
        <taxon>Pelagomonadales</taxon>
        <taxon>Pelagomonadaceae</taxon>
        <taxon>Chrysophaeum</taxon>
    </lineage>
</organism>
<dbReference type="PANTHER" id="PTHR22878:SF68">
    <property type="entry name" value="DYNEIN HEAVY CHAIN 6, AXONEMAL-LIKE"/>
    <property type="match status" value="1"/>
</dbReference>
<keyword evidence="7 12" id="KW-0175">Coiled coil</keyword>
<dbReference type="InterPro" id="IPR026983">
    <property type="entry name" value="DHC"/>
</dbReference>
<dbReference type="GO" id="GO:0045505">
    <property type="term" value="F:dynein intermediate chain binding"/>
    <property type="evidence" value="ECO:0007669"/>
    <property type="project" value="InterPro"/>
</dbReference>
<dbReference type="Gene3D" id="6.10.140.1060">
    <property type="match status" value="1"/>
</dbReference>
<dbReference type="Gene3D" id="1.20.920.20">
    <property type="match status" value="1"/>
</dbReference>
<evidence type="ECO:0000256" key="7">
    <source>
        <dbReference type="ARBA" id="ARBA00023054"/>
    </source>
</evidence>
<dbReference type="FunFam" id="1.20.920.30:FF:000005">
    <property type="entry name" value="Dynein, axonemal, heavy chain 2"/>
    <property type="match status" value="1"/>
</dbReference>
<keyword evidence="6" id="KW-0243">Dynein</keyword>
<feature type="domain" description="Dynein heavy chain AAA module D4" evidence="14">
    <location>
        <begin position="312"/>
        <end position="574"/>
    </location>
</feature>